<proteinExistence type="predicted"/>
<reference evidence="1" key="2">
    <citation type="submission" date="2020-03" db="EMBL/GenBank/DDBJ databases">
        <title>The second near-complete assembly of the hexaploid bread wheat (Triticum aestivum) genome.</title>
        <authorList>
            <person name="Zimin A.V."/>
            <person name="Puiu D."/>
            <person name="Shumante A."/>
            <person name="Alonge M."/>
            <person name="Salzberg S.L."/>
        </authorList>
    </citation>
    <scope>NUCLEOTIDE SEQUENCE</scope>
    <source>
        <tissue evidence="1">Leaf</tissue>
    </source>
</reference>
<evidence type="ECO:0000313" key="1">
    <source>
        <dbReference type="EMBL" id="KAF7043566.1"/>
    </source>
</evidence>
<feature type="non-terminal residue" evidence="1">
    <location>
        <position position="39"/>
    </location>
</feature>
<comment type="caution">
    <text evidence="1">The sequence shown here is derived from an EMBL/GenBank/DDBJ whole genome shotgun (WGS) entry which is preliminary data.</text>
</comment>
<gene>
    <name evidence="1" type="ORF">CFC21_052899</name>
</gene>
<name>A0A9R1GA78_WHEAT</name>
<sequence length="39" mass="4136">MRLLTRCSTKCRAKLKPVLRTDAVLRVLSMGGASMGGAS</sequence>
<organism evidence="1">
    <name type="scientific">Triticum aestivum</name>
    <name type="common">Wheat</name>
    <dbReference type="NCBI Taxonomy" id="4565"/>
    <lineage>
        <taxon>Eukaryota</taxon>
        <taxon>Viridiplantae</taxon>
        <taxon>Streptophyta</taxon>
        <taxon>Embryophyta</taxon>
        <taxon>Tracheophyta</taxon>
        <taxon>Spermatophyta</taxon>
        <taxon>Magnoliopsida</taxon>
        <taxon>Liliopsida</taxon>
        <taxon>Poales</taxon>
        <taxon>Poaceae</taxon>
        <taxon>BOP clade</taxon>
        <taxon>Pooideae</taxon>
        <taxon>Triticodae</taxon>
        <taxon>Triticeae</taxon>
        <taxon>Triticinae</taxon>
        <taxon>Triticum</taxon>
    </lineage>
</organism>
<protein>
    <submittedName>
        <fullName evidence="1">Uncharacterized protein</fullName>
    </submittedName>
</protein>
<dbReference type="Proteomes" id="UP000815260">
    <property type="component" value="Chromosome 4A"/>
</dbReference>
<accession>A0A9R1GA78</accession>
<dbReference type="EMBL" id="CM022220">
    <property type="protein sequence ID" value="KAF7043566.1"/>
    <property type="molecule type" value="Genomic_DNA"/>
</dbReference>
<reference evidence="1" key="1">
    <citation type="journal article" date="2017" name="Gigascience">
        <title>The first near-complete assembly of the hexaploid bread wheat genome, Triticum aestivum.</title>
        <authorList>
            <person name="Zimin A.V."/>
            <person name="Puiu D."/>
            <person name="Hall R."/>
            <person name="Kingan S."/>
            <person name="Clavijo B.J."/>
            <person name="Salzberg S.L."/>
        </authorList>
    </citation>
    <scope>NUCLEOTIDE SEQUENCE</scope>
    <source>
        <tissue evidence="1">Leaf</tissue>
    </source>
</reference>
<dbReference type="AlphaFoldDB" id="A0A9R1GA78"/>